<sequence length="39" mass="4646">MRHKLSHFDCSHNLCHIAPQVAIEKFVFGVLHFELHKLY</sequence>
<proteinExistence type="predicted"/>
<reference evidence="1" key="2">
    <citation type="journal article" date="2015" name="Fish Shellfish Immunol.">
        <title>Early steps in the European eel (Anguilla anguilla)-Vibrio vulnificus interaction in the gills: Role of the RtxA13 toxin.</title>
        <authorList>
            <person name="Callol A."/>
            <person name="Pajuelo D."/>
            <person name="Ebbesson L."/>
            <person name="Teles M."/>
            <person name="MacKenzie S."/>
            <person name="Amaro C."/>
        </authorList>
    </citation>
    <scope>NUCLEOTIDE SEQUENCE</scope>
</reference>
<reference evidence="1" key="1">
    <citation type="submission" date="2014-11" db="EMBL/GenBank/DDBJ databases">
        <authorList>
            <person name="Amaro Gonzalez C."/>
        </authorList>
    </citation>
    <scope>NUCLEOTIDE SEQUENCE</scope>
</reference>
<dbReference type="AlphaFoldDB" id="A0A0E9SYL2"/>
<accession>A0A0E9SYL2</accession>
<evidence type="ECO:0000313" key="1">
    <source>
        <dbReference type="EMBL" id="JAH46396.1"/>
    </source>
</evidence>
<dbReference type="EMBL" id="GBXM01062181">
    <property type="protein sequence ID" value="JAH46396.1"/>
    <property type="molecule type" value="Transcribed_RNA"/>
</dbReference>
<protein>
    <submittedName>
        <fullName evidence="1">Uncharacterized protein</fullName>
    </submittedName>
</protein>
<organism evidence="1">
    <name type="scientific">Anguilla anguilla</name>
    <name type="common">European freshwater eel</name>
    <name type="synonym">Muraena anguilla</name>
    <dbReference type="NCBI Taxonomy" id="7936"/>
    <lineage>
        <taxon>Eukaryota</taxon>
        <taxon>Metazoa</taxon>
        <taxon>Chordata</taxon>
        <taxon>Craniata</taxon>
        <taxon>Vertebrata</taxon>
        <taxon>Euteleostomi</taxon>
        <taxon>Actinopterygii</taxon>
        <taxon>Neopterygii</taxon>
        <taxon>Teleostei</taxon>
        <taxon>Anguilliformes</taxon>
        <taxon>Anguillidae</taxon>
        <taxon>Anguilla</taxon>
    </lineage>
</organism>
<name>A0A0E9SYL2_ANGAN</name>